<dbReference type="InterPro" id="IPR003594">
    <property type="entry name" value="HATPase_dom"/>
</dbReference>
<evidence type="ECO:0000259" key="16">
    <source>
        <dbReference type="PROSITE" id="PS50113"/>
    </source>
</evidence>
<dbReference type="PANTHER" id="PTHR45339">
    <property type="entry name" value="HYBRID SIGNAL TRANSDUCTION HISTIDINE KINASE J"/>
    <property type="match status" value="1"/>
</dbReference>
<evidence type="ECO:0000256" key="1">
    <source>
        <dbReference type="ARBA" id="ARBA00000085"/>
    </source>
</evidence>
<dbReference type="Pfam" id="PF02518">
    <property type="entry name" value="HATPase_c"/>
    <property type="match status" value="1"/>
</dbReference>
<feature type="domain" description="Response regulatory" evidence="14">
    <location>
        <begin position="705"/>
        <end position="824"/>
    </location>
</feature>
<dbReference type="Gene3D" id="3.30.450.20">
    <property type="entry name" value="PAS domain"/>
    <property type="match status" value="2"/>
</dbReference>
<sequence length="834" mass="90900">MHDPDSDEMLATLRRKAESLATDALPAEAAAMSAEALARLVHELRVNQIELELQNEELRRTQSELAQTRDRYANLYDFAPAGYFTLDTRGVILEANLKGSTMLGIPRTELIGKPFGVRVARLDQTAFHAGIGRTLDTGLPQTLEVRLTRRDGSRFYAELTTEICTSQDLPPAQTTLRMMVADVSLRCEANETMRQASLILEASPAYLIRYPVIDGDPGPVSFVSSNIARFGFSREDLLSGERSPRSLVHPEDLPRVEAALRDQAASGRNAFALDYRILTKNGQVRHVTDRVQFTRNAAGAVIDVQGLVLDVTESVLARRDLETVLDSAPIPIVKVRLAESGDRILEYQNPAAERIFGPMNLGKSCKAYLCNKETCPVLTDASGLVRDRECSVTTLDGERIMYKTARKLPGAPYIIEAMIDVTELMRTRERLTKAMEASQTANRAKSQFLATMSHEIRTPMNGIMGMLELATATELTPEQHEYIDLARQSAQNLLEIINDILDFSRVEAGRMELARRPFAVRATLEGCLRLFDGLAARHGNSLVLAVDQAVPKILIGDPGRLAQVVGNLISNGLKFTKKGTVRVTVAPVMPLPGTDGRQPAAPVGLLFSVADDGIGIPPDKQERIFDYFTQLDASLNRGAGGTGLGLSISKSLVELMGGRLWVQSTPGQGSTFFFNAPFDLPEKAPQHGQTPATAPTAGATVPPMSILLVEDNFINQIVAKRLLERRGHVVTAVDSGAAALELLATTPFHCVLMDVEMPGLSGPETLAQLRDPARFGEAAQTPVVALTAHALKGYRERMVEAGFDDYVPKPIDMHELDAALTRIANGAGSRTDRP</sequence>
<dbReference type="Gene3D" id="1.10.287.130">
    <property type="match status" value="1"/>
</dbReference>
<dbReference type="CDD" id="cd17546">
    <property type="entry name" value="REC_hyHK_CKI1_RcsC-like"/>
    <property type="match status" value="1"/>
</dbReference>
<dbReference type="InterPro" id="IPR035965">
    <property type="entry name" value="PAS-like_dom_sf"/>
</dbReference>
<protein>
    <recommendedName>
        <fullName evidence="10">Sensory/regulatory protein RpfC</fullName>
        <ecNumber evidence="2">2.7.13.3</ecNumber>
    </recommendedName>
</protein>
<keyword evidence="4" id="KW-0808">Transferase</keyword>
<dbReference type="Pfam" id="PF13188">
    <property type="entry name" value="PAS_8"/>
    <property type="match status" value="1"/>
</dbReference>
<dbReference type="AlphaFoldDB" id="A0A7C9N0N4"/>
<dbReference type="OrthoDB" id="5438274at2"/>
<organism evidence="17 18">
    <name type="scientific">Solidesulfovibrio aerotolerans</name>
    <dbReference type="NCBI Taxonomy" id="295255"/>
    <lineage>
        <taxon>Bacteria</taxon>
        <taxon>Pseudomonadati</taxon>
        <taxon>Thermodesulfobacteriota</taxon>
        <taxon>Desulfovibrionia</taxon>
        <taxon>Desulfovibrionales</taxon>
        <taxon>Desulfovibrionaceae</taxon>
        <taxon>Solidesulfovibrio</taxon>
    </lineage>
</organism>
<name>A0A7C9N0N4_9BACT</name>
<evidence type="ECO:0000313" key="17">
    <source>
        <dbReference type="EMBL" id="MYL83397.1"/>
    </source>
</evidence>
<keyword evidence="8" id="KW-0902">Two-component regulatory system</keyword>
<gene>
    <name evidence="17" type="ORF">GTA51_09690</name>
</gene>
<evidence type="ECO:0000256" key="12">
    <source>
        <dbReference type="SAM" id="Coils"/>
    </source>
</evidence>
<dbReference type="InterPro" id="IPR004358">
    <property type="entry name" value="Sig_transdc_His_kin-like_C"/>
</dbReference>
<dbReference type="PROSITE" id="PS50112">
    <property type="entry name" value="PAS"/>
    <property type="match status" value="2"/>
</dbReference>
<feature type="domain" description="PAS" evidence="15">
    <location>
        <begin position="230"/>
        <end position="267"/>
    </location>
</feature>
<keyword evidence="12" id="KW-0175">Coiled coil</keyword>
<feature type="domain" description="PAC" evidence="16">
    <location>
        <begin position="271"/>
        <end position="323"/>
    </location>
</feature>
<dbReference type="EC" id="2.7.13.3" evidence="2"/>
<evidence type="ECO:0000256" key="4">
    <source>
        <dbReference type="ARBA" id="ARBA00022679"/>
    </source>
</evidence>
<dbReference type="EMBL" id="WVUD01000014">
    <property type="protein sequence ID" value="MYL83397.1"/>
    <property type="molecule type" value="Genomic_DNA"/>
</dbReference>
<dbReference type="SMART" id="SM00091">
    <property type="entry name" value="PAS"/>
    <property type="match status" value="2"/>
</dbReference>
<dbReference type="SUPFAM" id="SSF47384">
    <property type="entry name" value="Homodimeric domain of signal transducing histidine kinase"/>
    <property type="match status" value="1"/>
</dbReference>
<comment type="caution">
    <text evidence="17">The sequence shown here is derived from an EMBL/GenBank/DDBJ whole genome shotgun (WGS) entry which is preliminary data.</text>
</comment>
<keyword evidence="3 11" id="KW-0597">Phosphoprotein</keyword>
<evidence type="ECO:0000256" key="2">
    <source>
        <dbReference type="ARBA" id="ARBA00012438"/>
    </source>
</evidence>
<dbReference type="GO" id="GO:0006355">
    <property type="term" value="P:regulation of DNA-templated transcription"/>
    <property type="evidence" value="ECO:0007669"/>
    <property type="project" value="InterPro"/>
</dbReference>
<feature type="domain" description="PAC" evidence="16">
    <location>
        <begin position="141"/>
        <end position="195"/>
    </location>
</feature>
<dbReference type="InterPro" id="IPR036097">
    <property type="entry name" value="HisK_dim/P_sf"/>
</dbReference>
<dbReference type="InterPro" id="IPR005467">
    <property type="entry name" value="His_kinase_dom"/>
</dbReference>
<evidence type="ECO:0000256" key="9">
    <source>
        <dbReference type="ARBA" id="ARBA00064003"/>
    </source>
</evidence>
<dbReference type="SUPFAM" id="SSF52172">
    <property type="entry name" value="CheY-like"/>
    <property type="match status" value="1"/>
</dbReference>
<dbReference type="PRINTS" id="PR00344">
    <property type="entry name" value="BCTRLSENSOR"/>
</dbReference>
<dbReference type="Gene3D" id="3.30.565.10">
    <property type="entry name" value="Histidine kinase-like ATPase, C-terminal domain"/>
    <property type="match status" value="1"/>
</dbReference>
<dbReference type="SMART" id="SM00448">
    <property type="entry name" value="REC"/>
    <property type="match status" value="1"/>
</dbReference>
<dbReference type="InterPro" id="IPR003661">
    <property type="entry name" value="HisK_dim/P_dom"/>
</dbReference>
<feature type="domain" description="PAS" evidence="15">
    <location>
        <begin position="68"/>
        <end position="113"/>
    </location>
</feature>
<comment type="catalytic activity">
    <reaction evidence="1">
        <text>ATP + protein L-histidine = ADP + protein N-phospho-L-histidine.</text>
        <dbReference type="EC" id="2.7.13.3"/>
    </reaction>
</comment>
<dbReference type="SMART" id="SM00387">
    <property type="entry name" value="HATPase_c"/>
    <property type="match status" value="1"/>
</dbReference>
<evidence type="ECO:0000256" key="8">
    <source>
        <dbReference type="ARBA" id="ARBA00023012"/>
    </source>
</evidence>
<dbReference type="Pfam" id="PF00072">
    <property type="entry name" value="Response_reg"/>
    <property type="match status" value="1"/>
</dbReference>
<dbReference type="PROSITE" id="PS50113">
    <property type="entry name" value="PAC"/>
    <property type="match status" value="2"/>
</dbReference>
<dbReference type="CDD" id="cd00130">
    <property type="entry name" value="PAS"/>
    <property type="match status" value="2"/>
</dbReference>
<dbReference type="NCBIfam" id="TIGR00229">
    <property type="entry name" value="sensory_box"/>
    <property type="match status" value="2"/>
</dbReference>
<evidence type="ECO:0000256" key="10">
    <source>
        <dbReference type="ARBA" id="ARBA00068150"/>
    </source>
</evidence>
<dbReference type="RefSeq" id="WP_160960631.1">
    <property type="nucleotide sequence ID" value="NZ_WVUD01000014.1"/>
</dbReference>
<evidence type="ECO:0000256" key="3">
    <source>
        <dbReference type="ARBA" id="ARBA00022553"/>
    </source>
</evidence>
<dbReference type="GO" id="GO:0005524">
    <property type="term" value="F:ATP binding"/>
    <property type="evidence" value="ECO:0007669"/>
    <property type="project" value="UniProtKB-KW"/>
</dbReference>
<dbReference type="Pfam" id="PF00512">
    <property type="entry name" value="HisKA"/>
    <property type="match status" value="1"/>
</dbReference>
<dbReference type="Pfam" id="PF00989">
    <property type="entry name" value="PAS"/>
    <property type="match status" value="1"/>
</dbReference>
<evidence type="ECO:0000259" key="13">
    <source>
        <dbReference type="PROSITE" id="PS50109"/>
    </source>
</evidence>
<feature type="modified residue" description="4-aspartylphosphate" evidence="11">
    <location>
        <position position="754"/>
    </location>
</feature>
<dbReference type="FunFam" id="1.10.287.130:FF:000002">
    <property type="entry name" value="Two-component osmosensing histidine kinase"/>
    <property type="match status" value="1"/>
</dbReference>
<dbReference type="GO" id="GO:0000155">
    <property type="term" value="F:phosphorelay sensor kinase activity"/>
    <property type="evidence" value="ECO:0007669"/>
    <property type="project" value="InterPro"/>
</dbReference>
<feature type="domain" description="Histidine kinase" evidence="13">
    <location>
        <begin position="451"/>
        <end position="680"/>
    </location>
</feature>
<keyword evidence="6" id="KW-0418">Kinase</keyword>
<keyword evidence="18" id="KW-1185">Reference proteome</keyword>
<evidence type="ECO:0000256" key="7">
    <source>
        <dbReference type="ARBA" id="ARBA00022840"/>
    </source>
</evidence>
<evidence type="ECO:0000256" key="5">
    <source>
        <dbReference type="ARBA" id="ARBA00022741"/>
    </source>
</evidence>
<dbReference type="PANTHER" id="PTHR45339:SF1">
    <property type="entry name" value="HYBRID SIGNAL TRANSDUCTION HISTIDINE KINASE J"/>
    <property type="match status" value="1"/>
</dbReference>
<dbReference type="Pfam" id="PF08447">
    <property type="entry name" value="PAS_3"/>
    <property type="match status" value="1"/>
</dbReference>
<dbReference type="SMART" id="SM00086">
    <property type="entry name" value="PAC"/>
    <property type="match status" value="2"/>
</dbReference>
<keyword evidence="7" id="KW-0067">ATP-binding</keyword>
<dbReference type="PROSITE" id="PS50109">
    <property type="entry name" value="HIS_KIN"/>
    <property type="match status" value="1"/>
</dbReference>
<dbReference type="CDD" id="cd00082">
    <property type="entry name" value="HisKA"/>
    <property type="match status" value="1"/>
</dbReference>
<dbReference type="InterPro" id="IPR000014">
    <property type="entry name" value="PAS"/>
</dbReference>
<dbReference type="CDD" id="cd16922">
    <property type="entry name" value="HATPase_EvgS-ArcB-TorS-like"/>
    <property type="match status" value="1"/>
</dbReference>
<dbReference type="InterPro" id="IPR001789">
    <property type="entry name" value="Sig_transdc_resp-reg_receiver"/>
</dbReference>
<accession>A0A7C9N0N4</accession>
<keyword evidence="5" id="KW-0547">Nucleotide-binding</keyword>
<dbReference type="InterPro" id="IPR001610">
    <property type="entry name" value="PAC"/>
</dbReference>
<dbReference type="SUPFAM" id="SSF55785">
    <property type="entry name" value="PYP-like sensor domain (PAS domain)"/>
    <property type="match status" value="2"/>
</dbReference>
<evidence type="ECO:0000259" key="15">
    <source>
        <dbReference type="PROSITE" id="PS50112"/>
    </source>
</evidence>
<dbReference type="InterPro" id="IPR013767">
    <property type="entry name" value="PAS_fold"/>
</dbReference>
<dbReference type="FunFam" id="3.30.565.10:FF:000010">
    <property type="entry name" value="Sensor histidine kinase RcsC"/>
    <property type="match status" value="1"/>
</dbReference>
<evidence type="ECO:0000256" key="6">
    <source>
        <dbReference type="ARBA" id="ARBA00022777"/>
    </source>
</evidence>
<reference evidence="17 18" key="1">
    <citation type="submission" date="2020-01" db="EMBL/GenBank/DDBJ databases">
        <title>Genome sequence of Desulfovibrio aerotolerans DSM 16695(T).</title>
        <authorList>
            <person name="Karnachuk O."/>
            <person name="Avakyan M."/>
            <person name="Mardanov A."/>
            <person name="Kadnikov V."/>
            <person name="Ravin N."/>
        </authorList>
    </citation>
    <scope>NUCLEOTIDE SEQUENCE [LARGE SCALE GENOMIC DNA]</scope>
    <source>
        <strain evidence="17 18">DSM 16695</strain>
    </source>
</reference>
<dbReference type="InterPro" id="IPR000700">
    <property type="entry name" value="PAS-assoc_C"/>
</dbReference>
<evidence type="ECO:0000256" key="11">
    <source>
        <dbReference type="PROSITE-ProRule" id="PRU00169"/>
    </source>
</evidence>
<dbReference type="SUPFAM" id="SSF55874">
    <property type="entry name" value="ATPase domain of HSP90 chaperone/DNA topoisomerase II/histidine kinase"/>
    <property type="match status" value="1"/>
</dbReference>
<dbReference type="InterPro" id="IPR036890">
    <property type="entry name" value="HATPase_C_sf"/>
</dbReference>
<dbReference type="Gene3D" id="3.40.50.2300">
    <property type="match status" value="1"/>
</dbReference>
<comment type="subunit">
    <text evidence="9">At low DSF concentrations, interacts with RpfF.</text>
</comment>
<dbReference type="Proteomes" id="UP000482487">
    <property type="component" value="Unassembled WGS sequence"/>
</dbReference>
<dbReference type="InterPro" id="IPR011006">
    <property type="entry name" value="CheY-like_superfamily"/>
</dbReference>
<evidence type="ECO:0000259" key="14">
    <source>
        <dbReference type="PROSITE" id="PS50110"/>
    </source>
</evidence>
<feature type="coiled-coil region" evidence="12">
    <location>
        <begin position="41"/>
        <end position="71"/>
    </location>
</feature>
<dbReference type="PROSITE" id="PS50110">
    <property type="entry name" value="RESPONSE_REGULATORY"/>
    <property type="match status" value="1"/>
</dbReference>
<proteinExistence type="predicted"/>
<dbReference type="InterPro" id="IPR013655">
    <property type="entry name" value="PAS_fold_3"/>
</dbReference>
<dbReference type="SMART" id="SM00388">
    <property type="entry name" value="HisKA"/>
    <property type="match status" value="1"/>
</dbReference>
<evidence type="ECO:0000313" key="18">
    <source>
        <dbReference type="Proteomes" id="UP000482487"/>
    </source>
</evidence>